<keyword evidence="2" id="KW-1185">Reference proteome</keyword>
<proteinExistence type="predicted"/>
<sequence length="403" mass="45869">MLSLRLGRRLRTYTTISASIASASAKIDLTANDIKKPLILEEPALIKLKAERNPDKLFHLFKANAHNRAVIENQYAFEDTVSRLAGAGRFDYIDELLEHQKTLKQGRREGFVMRIIMLYGKAGMVKHAINTFKDMHIYGCNRSVKSLNSVLKVLAQTGDLEAFESFFGDVRSQFDVKLDVVSLNIVIDAFCRMGMPDKACILMGEMEKSGITPDVITYTTLISAFFKFNRAEIGNGIWNLMVMRGCFPNLATFNARVQFLVSRGRAWQANSLMGMMRYLGISPDEVTFNLAIKGFCRAGYIDMAKRVYSALHDEGYKPNARIYQTMMHYLCKEGEFDMAYTMCKNSMERNWFPSVDSIYQLLQGLQTTGKISKARFIITLVHRRVPPYPAKQLRIMESILKKS</sequence>
<evidence type="ECO:0000313" key="1">
    <source>
        <dbReference type="EMBL" id="KAI3676049.1"/>
    </source>
</evidence>
<dbReference type="EMBL" id="CM042046">
    <property type="protein sequence ID" value="KAI3676049.1"/>
    <property type="molecule type" value="Genomic_DNA"/>
</dbReference>
<name>A0ACB8XXI8_9ASTR</name>
<evidence type="ECO:0000313" key="2">
    <source>
        <dbReference type="Proteomes" id="UP001056120"/>
    </source>
</evidence>
<dbReference type="Proteomes" id="UP001056120">
    <property type="component" value="Linkage Group LG29"/>
</dbReference>
<accession>A0ACB8XXI8</accession>
<gene>
    <name evidence="1" type="ORF">L1987_85645</name>
</gene>
<reference evidence="1 2" key="2">
    <citation type="journal article" date="2022" name="Mol. Ecol. Resour.">
        <title>The genomes of chicory, endive, great burdock and yacon provide insights into Asteraceae paleo-polyploidization history and plant inulin production.</title>
        <authorList>
            <person name="Fan W."/>
            <person name="Wang S."/>
            <person name="Wang H."/>
            <person name="Wang A."/>
            <person name="Jiang F."/>
            <person name="Liu H."/>
            <person name="Zhao H."/>
            <person name="Xu D."/>
            <person name="Zhang Y."/>
        </authorList>
    </citation>
    <scope>NUCLEOTIDE SEQUENCE [LARGE SCALE GENOMIC DNA]</scope>
    <source>
        <strain evidence="2">cv. Yunnan</strain>
        <tissue evidence="1">Leaves</tissue>
    </source>
</reference>
<comment type="caution">
    <text evidence="1">The sequence shown here is derived from an EMBL/GenBank/DDBJ whole genome shotgun (WGS) entry which is preliminary data.</text>
</comment>
<organism evidence="1 2">
    <name type="scientific">Smallanthus sonchifolius</name>
    <dbReference type="NCBI Taxonomy" id="185202"/>
    <lineage>
        <taxon>Eukaryota</taxon>
        <taxon>Viridiplantae</taxon>
        <taxon>Streptophyta</taxon>
        <taxon>Embryophyta</taxon>
        <taxon>Tracheophyta</taxon>
        <taxon>Spermatophyta</taxon>
        <taxon>Magnoliopsida</taxon>
        <taxon>eudicotyledons</taxon>
        <taxon>Gunneridae</taxon>
        <taxon>Pentapetalae</taxon>
        <taxon>asterids</taxon>
        <taxon>campanulids</taxon>
        <taxon>Asterales</taxon>
        <taxon>Asteraceae</taxon>
        <taxon>Asteroideae</taxon>
        <taxon>Heliantheae alliance</taxon>
        <taxon>Millerieae</taxon>
        <taxon>Smallanthus</taxon>
    </lineage>
</organism>
<protein>
    <submittedName>
        <fullName evidence="1">Uncharacterized protein</fullName>
    </submittedName>
</protein>
<reference evidence="2" key="1">
    <citation type="journal article" date="2022" name="Mol. Ecol. Resour.">
        <title>The genomes of chicory, endive, great burdock and yacon provide insights into Asteraceae palaeo-polyploidization history and plant inulin production.</title>
        <authorList>
            <person name="Fan W."/>
            <person name="Wang S."/>
            <person name="Wang H."/>
            <person name="Wang A."/>
            <person name="Jiang F."/>
            <person name="Liu H."/>
            <person name="Zhao H."/>
            <person name="Xu D."/>
            <person name="Zhang Y."/>
        </authorList>
    </citation>
    <scope>NUCLEOTIDE SEQUENCE [LARGE SCALE GENOMIC DNA]</scope>
    <source>
        <strain evidence="2">cv. Yunnan</strain>
    </source>
</reference>